<reference evidence="1 2" key="1">
    <citation type="submission" date="2018-06" db="EMBL/GenBank/DDBJ databases">
        <title>Comparative genomics reveals the genomic features of Rhizophagus irregularis, R. cerebriforme, R. diaphanum and Gigaspora rosea, and their symbiotic lifestyle signature.</title>
        <authorList>
            <person name="Morin E."/>
            <person name="San Clemente H."/>
            <person name="Chen E.C.H."/>
            <person name="De La Providencia I."/>
            <person name="Hainaut M."/>
            <person name="Kuo A."/>
            <person name="Kohler A."/>
            <person name="Murat C."/>
            <person name="Tang N."/>
            <person name="Roy S."/>
            <person name="Loubradou J."/>
            <person name="Henrissat B."/>
            <person name="Grigoriev I.V."/>
            <person name="Corradi N."/>
            <person name="Roux C."/>
            <person name="Martin F.M."/>
        </authorList>
    </citation>
    <scope>NUCLEOTIDE SEQUENCE [LARGE SCALE GENOMIC DNA]</scope>
    <source>
        <strain evidence="1 2">DAOM 227022</strain>
    </source>
</reference>
<gene>
    <name evidence="1" type="ORF">C1645_833599</name>
</gene>
<comment type="caution">
    <text evidence="1">The sequence shown here is derived from an EMBL/GenBank/DDBJ whole genome shotgun (WGS) entry which is preliminary data.</text>
</comment>
<evidence type="ECO:0000313" key="2">
    <source>
        <dbReference type="Proteomes" id="UP000265703"/>
    </source>
</evidence>
<keyword evidence="2" id="KW-1185">Reference proteome</keyword>
<evidence type="ECO:0000313" key="1">
    <source>
        <dbReference type="EMBL" id="RIA83579.1"/>
    </source>
</evidence>
<protein>
    <submittedName>
        <fullName evidence="1">Uncharacterized protein</fullName>
    </submittedName>
</protein>
<dbReference type="AlphaFoldDB" id="A0A397SFE7"/>
<dbReference type="Proteomes" id="UP000265703">
    <property type="component" value="Unassembled WGS sequence"/>
</dbReference>
<dbReference type="OrthoDB" id="2438904at2759"/>
<proteinExistence type="predicted"/>
<accession>A0A397SFE7</accession>
<organism evidence="1 2">
    <name type="scientific">Glomus cerebriforme</name>
    <dbReference type="NCBI Taxonomy" id="658196"/>
    <lineage>
        <taxon>Eukaryota</taxon>
        <taxon>Fungi</taxon>
        <taxon>Fungi incertae sedis</taxon>
        <taxon>Mucoromycota</taxon>
        <taxon>Glomeromycotina</taxon>
        <taxon>Glomeromycetes</taxon>
        <taxon>Glomerales</taxon>
        <taxon>Glomeraceae</taxon>
        <taxon>Glomus</taxon>
    </lineage>
</organism>
<sequence>MTTITELANAIDGYNIFQEQQRCYNAKAECDNKIIRRQLAEGVEVRVISDLHQYQTNAQNQVNKMISNIARKQTHIDVDLADNMGGSLMEREVTIGYLRGCMRGRTLEWFDEEIITKQNWELANLLDNTEQTNLLRVVKDPWNENWHIASGHPTNIAVNTLNANNSTTVVVADALLLPWLEKAEDIALQQQGISLEDMQKAIQNVLVYLIRKIYRWIPKLCRHMIILSSSDPNLANKGSLDTSHHDKSNDKHVYDIISPFSDSNLINKDLLDPYHLDESNDSDYPIKSFQRSHPQRSNISTRIERIEEEFNETWDTLGSKFSNINNLAIKALGWKADKLSNFTIKDNSKHITNSLGWYTDMPVTLKDKEDKMITVIRNFIYIDNSETKLMLFFGISNIRKVQDIIKPNKNQFRIKLYGKAYIIPIFSKAAKTLVAKDMPKED</sequence>
<dbReference type="EMBL" id="QKYT01000559">
    <property type="protein sequence ID" value="RIA83579.1"/>
    <property type="molecule type" value="Genomic_DNA"/>
</dbReference>
<name>A0A397SFE7_9GLOM</name>